<name>A0ABT9YM10_9BACI</name>
<keyword evidence="9" id="KW-1185">Reference proteome</keyword>
<dbReference type="InterPro" id="IPR002104">
    <property type="entry name" value="Integrase_catalytic"/>
</dbReference>
<keyword evidence="3 5" id="KW-0238">DNA-binding</keyword>
<dbReference type="SUPFAM" id="SSF56349">
    <property type="entry name" value="DNA breaking-rejoining enzymes"/>
    <property type="match status" value="1"/>
</dbReference>
<dbReference type="InterPro" id="IPR011010">
    <property type="entry name" value="DNA_brk_join_enz"/>
</dbReference>
<protein>
    <submittedName>
        <fullName evidence="8">Integrase</fullName>
    </submittedName>
</protein>
<dbReference type="Pfam" id="PF14657">
    <property type="entry name" value="Arm-DNA-bind_4"/>
    <property type="match status" value="1"/>
</dbReference>
<dbReference type="PANTHER" id="PTHR30349:SF64">
    <property type="entry name" value="PROPHAGE INTEGRASE INTD-RELATED"/>
    <property type="match status" value="1"/>
</dbReference>
<evidence type="ECO:0000256" key="1">
    <source>
        <dbReference type="ARBA" id="ARBA00008857"/>
    </source>
</evidence>
<feature type="domain" description="Tyr recombinase" evidence="6">
    <location>
        <begin position="166"/>
        <end position="361"/>
    </location>
</feature>
<sequence>MTAFKDDSLKKNKWYFTVEIKENGKRKRIKRRGFRTEKIAKDAERKLLNDLDKGLNIYESTTIYNDYMNDWLKDKKNKVKQGTYENYDSLIRNHILPSLGELPLIKITPRHIQNLYNHLKDSNSLSGENIQKVHTIIKGSLQKAVDWDMLIKNPASVVERPTAVVEEMKYWTHKESVTFLNASKNSRYYYIFLLGITTGMRQGEILGLHWNDVNFEEKSISIRGTLDHQGKKFQPSTKTKSGMRTVGIDSHTANELQKLKQRTLNEKMKNRDIYEDNDLVFATELGNFVNPRNMLRAFYNLITVAEVPKIRFHDLRHTHVVFLLEMRENSKRIAERLGWSSVKMLDRYSHVSPHMQKDTADAFGDKFFSAPNGTE</sequence>
<keyword evidence="4" id="KW-0233">DNA recombination</keyword>
<dbReference type="PROSITE" id="PS51900">
    <property type="entry name" value="CB"/>
    <property type="match status" value="1"/>
</dbReference>
<evidence type="ECO:0000313" key="9">
    <source>
        <dbReference type="Proteomes" id="UP001225034"/>
    </source>
</evidence>
<dbReference type="PROSITE" id="PS51898">
    <property type="entry name" value="TYR_RECOMBINASE"/>
    <property type="match status" value="1"/>
</dbReference>
<dbReference type="InterPro" id="IPR050090">
    <property type="entry name" value="Tyrosine_recombinase_XerCD"/>
</dbReference>
<evidence type="ECO:0000256" key="2">
    <source>
        <dbReference type="ARBA" id="ARBA00022908"/>
    </source>
</evidence>
<keyword evidence="2" id="KW-0229">DNA integration</keyword>
<dbReference type="Proteomes" id="UP001225034">
    <property type="component" value="Unassembled WGS sequence"/>
</dbReference>
<reference evidence="8 9" key="1">
    <citation type="submission" date="2023-07" db="EMBL/GenBank/DDBJ databases">
        <title>Genomic Encyclopedia of Type Strains, Phase IV (KMG-IV): sequencing the most valuable type-strain genomes for metagenomic binning, comparative biology and taxonomic classification.</title>
        <authorList>
            <person name="Goeker M."/>
        </authorList>
    </citation>
    <scope>NUCLEOTIDE SEQUENCE [LARGE SCALE GENOMIC DNA]</scope>
    <source>
        <strain evidence="8 9">DSM 19154</strain>
    </source>
</reference>
<evidence type="ECO:0000259" key="6">
    <source>
        <dbReference type="PROSITE" id="PS51898"/>
    </source>
</evidence>
<dbReference type="EMBL" id="JAUSUA010000007">
    <property type="protein sequence ID" value="MDQ0208892.1"/>
    <property type="molecule type" value="Genomic_DNA"/>
</dbReference>
<dbReference type="Gene3D" id="1.10.150.130">
    <property type="match status" value="1"/>
</dbReference>
<gene>
    <name evidence="8" type="ORF">J2S05_003716</name>
</gene>
<evidence type="ECO:0000256" key="3">
    <source>
        <dbReference type="ARBA" id="ARBA00023125"/>
    </source>
</evidence>
<dbReference type="Pfam" id="PF00589">
    <property type="entry name" value="Phage_integrase"/>
    <property type="match status" value="1"/>
</dbReference>
<comment type="similarity">
    <text evidence="1">Belongs to the 'phage' integrase family.</text>
</comment>
<evidence type="ECO:0000256" key="4">
    <source>
        <dbReference type="ARBA" id="ARBA00023172"/>
    </source>
</evidence>
<evidence type="ECO:0000313" key="8">
    <source>
        <dbReference type="EMBL" id="MDQ0208892.1"/>
    </source>
</evidence>
<accession>A0ABT9YM10</accession>
<evidence type="ECO:0000256" key="5">
    <source>
        <dbReference type="PROSITE-ProRule" id="PRU01248"/>
    </source>
</evidence>
<proteinExistence type="inferred from homology"/>
<dbReference type="InterPro" id="IPR004107">
    <property type="entry name" value="Integrase_SAM-like_N"/>
</dbReference>
<dbReference type="RefSeq" id="WP_306985313.1">
    <property type="nucleotide sequence ID" value="NZ_JAUSUA010000007.1"/>
</dbReference>
<dbReference type="InterPro" id="IPR028259">
    <property type="entry name" value="AP2-like_int_N"/>
</dbReference>
<evidence type="ECO:0000259" key="7">
    <source>
        <dbReference type="PROSITE" id="PS51900"/>
    </source>
</evidence>
<dbReference type="Pfam" id="PF14659">
    <property type="entry name" value="Phage_int_SAM_3"/>
    <property type="match status" value="1"/>
</dbReference>
<dbReference type="InterPro" id="IPR044068">
    <property type="entry name" value="CB"/>
</dbReference>
<organism evidence="8 9">
    <name type="scientific">Alkalicoccobacillus murimartini</name>
    <dbReference type="NCBI Taxonomy" id="171685"/>
    <lineage>
        <taxon>Bacteria</taxon>
        <taxon>Bacillati</taxon>
        <taxon>Bacillota</taxon>
        <taxon>Bacilli</taxon>
        <taxon>Bacillales</taxon>
        <taxon>Bacillaceae</taxon>
        <taxon>Alkalicoccobacillus</taxon>
    </lineage>
</organism>
<dbReference type="PANTHER" id="PTHR30349">
    <property type="entry name" value="PHAGE INTEGRASE-RELATED"/>
    <property type="match status" value="1"/>
</dbReference>
<feature type="domain" description="Core-binding (CB)" evidence="7">
    <location>
        <begin position="62"/>
        <end position="145"/>
    </location>
</feature>
<dbReference type="InterPro" id="IPR010998">
    <property type="entry name" value="Integrase_recombinase_N"/>
</dbReference>
<dbReference type="CDD" id="cd01189">
    <property type="entry name" value="INT_ICEBs1_C_like"/>
    <property type="match status" value="1"/>
</dbReference>
<dbReference type="Gene3D" id="1.10.443.10">
    <property type="entry name" value="Intergrase catalytic core"/>
    <property type="match status" value="1"/>
</dbReference>
<dbReference type="InterPro" id="IPR013762">
    <property type="entry name" value="Integrase-like_cat_sf"/>
</dbReference>
<comment type="caution">
    <text evidence="8">The sequence shown here is derived from an EMBL/GenBank/DDBJ whole genome shotgun (WGS) entry which is preliminary data.</text>
</comment>